<evidence type="ECO:0000256" key="1">
    <source>
        <dbReference type="ARBA" id="ARBA00001974"/>
    </source>
</evidence>
<dbReference type="PROSITE" id="PS01304">
    <property type="entry name" value="UBIH"/>
    <property type="match status" value="1"/>
</dbReference>
<evidence type="ECO:0000313" key="10">
    <source>
        <dbReference type="Proteomes" id="UP000070250"/>
    </source>
</evidence>
<dbReference type="EMBL" id="CP011971">
    <property type="protein sequence ID" value="AMN46676.1"/>
    <property type="molecule type" value="Genomic_DNA"/>
</dbReference>
<keyword evidence="10" id="KW-1185">Reference proteome</keyword>
<evidence type="ECO:0000313" key="9">
    <source>
        <dbReference type="EMBL" id="AMN46676.1"/>
    </source>
</evidence>
<comment type="similarity">
    <text evidence="3">Belongs to the UbiH/COQ6 family.</text>
</comment>
<dbReference type="NCBIfam" id="TIGR01984">
    <property type="entry name" value="UbiH"/>
    <property type="match status" value="1"/>
</dbReference>
<keyword evidence="7" id="KW-0503">Monooxygenase</keyword>
<dbReference type="InterPro" id="IPR051205">
    <property type="entry name" value="UbiH/COQ6_monooxygenase"/>
</dbReference>
<evidence type="ECO:0000256" key="5">
    <source>
        <dbReference type="ARBA" id="ARBA00022827"/>
    </source>
</evidence>
<dbReference type="RefSeq" id="WP_066919594.1">
    <property type="nucleotide sequence ID" value="NZ_CP011971.1"/>
</dbReference>
<dbReference type="PANTHER" id="PTHR43876:SF8">
    <property type="entry name" value="2-OCTAPRENYL-6-METHOXYPHENOL HYDROXYLASE"/>
    <property type="match status" value="1"/>
</dbReference>
<comment type="cofactor">
    <cofactor evidence="1">
        <name>FAD</name>
        <dbReference type="ChEBI" id="CHEBI:57692"/>
    </cofactor>
</comment>
<dbReference type="NCBIfam" id="TIGR01988">
    <property type="entry name" value="Ubi-OHases"/>
    <property type="match status" value="1"/>
</dbReference>
<dbReference type="InterPro" id="IPR036188">
    <property type="entry name" value="FAD/NAD-bd_sf"/>
</dbReference>
<protein>
    <submittedName>
        <fullName evidence="9">2-octaprenyl-6-methoxyphenol hydroxylase</fullName>
        <ecNumber evidence="9">1.14.13.-</ecNumber>
    </submittedName>
</protein>
<dbReference type="InterPro" id="IPR011295">
    <property type="entry name" value="UbiH"/>
</dbReference>
<dbReference type="PRINTS" id="PR00420">
    <property type="entry name" value="RNGMNOXGNASE"/>
</dbReference>
<keyword evidence="4" id="KW-0285">Flavoprotein</keyword>
<dbReference type="SUPFAM" id="SSF51905">
    <property type="entry name" value="FAD/NAD(P)-binding domain"/>
    <property type="match status" value="1"/>
</dbReference>
<evidence type="ECO:0000259" key="8">
    <source>
        <dbReference type="Pfam" id="PF01494"/>
    </source>
</evidence>
<dbReference type="Gene3D" id="3.50.50.60">
    <property type="entry name" value="FAD/NAD(P)-binding domain"/>
    <property type="match status" value="2"/>
</dbReference>
<dbReference type="UniPathway" id="UPA00232"/>
<dbReference type="EC" id="1.14.13.-" evidence="9"/>
<dbReference type="AlphaFoldDB" id="A0A127F8B4"/>
<feature type="domain" description="FAD-binding" evidence="8">
    <location>
        <begin position="10"/>
        <end position="327"/>
    </location>
</feature>
<dbReference type="GO" id="GO:0006744">
    <property type="term" value="P:ubiquinone biosynthetic process"/>
    <property type="evidence" value="ECO:0007669"/>
    <property type="project" value="UniProtKB-UniPathway"/>
</dbReference>
<dbReference type="GO" id="GO:0071949">
    <property type="term" value="F:FAD binding"/>
    <property type="evidence" value="ECO:0007669"/>
    <property type="project" value="InterPro"/>
</dbReference>
<dbReference type="STRING" id="465721.ACG33_06120"/>
<dbReference type="InterPro" id="IPR010971">
    <property type="entry name" value="UbiH/COQ6"/>
</dbReference>
<keyword evidence="5" id="KW-0274">FAD</keyword>
<dbReference type="InterPro" id="IPR002938">
    <property type="entry name" value="FAD-bd"/>
</dbReference>
<sequence>MNKPDTVDIDTDIAIAGGGLVGASLALALTRLSLKVVLVEASPAGSAGQPSFDERTTALSNGSRRIFESLGVWPLIEREAAAIRHIHVSDQGRFGFTRIDAAEQGVDALGYVVVNRIMGAAMWRRLEEEGVRVIAPARVTGMYLRDGRQHIEFSTSEGSASGGGVIRAGLAVAADGAQSTLRQCAGVGSSRRDYQQVALIANVFAQRFHDHVAYERFTPAGPLALLPMPDGRMGLVWVVDPAQAEAMARLPEPAFLAQLQETFGFRLGRFVRVGVRHLYPLSLTRSDEHVAPRLAIVGNAAQSLHPIAGQGFNLGLRDAASLAEVLADGRAQYAEPRSAPHPESLLPDPESLLSGFDPGDRVMLERYREWRRADRANIIRFTDGLVRLSTQPFGPVKLLRNAGMLALDLMPAAKSMLSRLSLGAAGRVPKLARGAPLR</sequence>
<comment type="pathway">
    <text evidence="2">Cofactor biosynthesis; ubiquinone biosynthesis.</text>
</comment>
<organism evidence="9 10">
    <name type="scientific">Steroidobacter denitrificans</name>
    <dbReference type="NCBI Taxonomy" id="465721"/>
    <lineage>
        <taxon>Bacteria</taxon>
        <taxon>Pseudomonadati</taxon>
        <taxon>Pseudomonadota</taxon>
        <taxon>Gammaproteobacteria</taxon>
        <taxon>Steroidobacterales</taxon>
        <taxon>Steroidobacteraceae</taxon>
        <taxon>Steroidobacter</taxon>
    </lineage>
</organism>
<dbReference type="PATRIC" id="fig|465721.4.peg.1303"/>
<dbReference type="OrthoDB" id="9769565at2"/>
<evidence type="ECO:0000256" key="4">
    <source>
        <dbReference type="ARBA" id="ARBA00022630"/>
    </source>
</evidence>
<evidence type="ECO:0000256" key="3">
    <source>
        <dbReference type="ARBA" id="ARBA00005349"/>
    </source>
</evidence>
<dbReference type="NCBIfam" id="NF004356">
    <property type="entry name" value="PRK05732.1"/>
    <property type="match status" value="1"/>
</dbReference>
<dbReference type="GO" id="GO:0008681">
    <property type="term" value="F:2-octaprenyl-6-methoxyphenol hydroxylase activity"/>
    <property type="evidence" value="ECO:0007669"/>
    <property type="project" value="InterPro"/>
</dbReference>
<reference evidence="9 10" key="1">
    <citation type="submission" date="2015-06" db="EMBL/GenBank/DDBJ databases">
        <title>A Comprehensive Approach to Explore the Metabolic and Phylogenetic Diversity of Bacterial Steroid Degradation in the Environment: Testosterone as an Example.</title>
        <authorList>
            <person name="Yang F.-C."/>
            <person name="Chen Y.-L."/>
            <person name="Yu C.-P."/>
            <person name="Tang S.-L."/>
            <person name="Wang P.-H."/>
            <person name="Ismail W."/>
            <person name="Wang C.-H."/>
            <person name="Yang C.-Y."/>
            <person name="Chiang Y.-R."/>
        </authorList>
    </citation>
    <scope>NUCLEOTIDE SEQUENCE [LARGE SCALE GENOMIC DNA]</scope>
    <source>
        <strain evidence="9 10">DSM 18526</strain>
    </source>
</reference>
<dbReference type="Pfam" id="PF01494">
    <property type="entry name" value="FAD_binding_3"/>
    <property type="match status" value="1"/>
</dbReference>
<evidence type="ECO:0000256" key="2">
    <source>
        <dbReference type="ARBA" id="ARBA00004749"/>
    </source>
</evidence>
<evidence type="ECO:0000256" key="7">
    <source>
        <dbReference type="ARBA" id="ARBA00023033"/>
    </source>
</evidence>
<gene>
    <name evidence="9" type="ORF">ACG33_06120</name>
</gene>
<proteinExistence type="inferred from homology"/>
<evidence type="ECO:0000256" key="6">
    <source>
        <dbReference type="ARBA" id="ARBA00023002"/>
    </source>
</evidence>
<accession>A0A127F8B4</accession>
<dbReference type="InterPro" id="IPR018168">
    <property type="entry name" value="Ubi_Hdrlase_CS"/>
</dbReference>
<dbReference type="Proteomes" id="UP000070250">
    <property type="component" value="Chromosome"/>
</dbReference>
<name>A0A127F8B4_STEDE</name>
<dbReference type="PANTHER" id="PTHR43876">
    <property type="entry name" value="UBIQUINONE BIOSYNTHESIS MONOOXYGENASE COQ6, MITOCHONDRIAL"/>
    <property type="match status" value="1"/>
</dbReference>
<dbReference type="KEGG" id="sdf:ACG33_06120"/>
<keyword evidence="6 9" id="KW-0560">Oxidoreductase</keyword>